<dbReference type="EMBL" id="JASWER010000003">
    <property type="protein sequence ID" value="MDL5376373.1"/>
    <property type="molecule type" value="Genomic_DNA"/>
</dbReference>
<evidence type="ECO:0000313" key="3">
    <source>
        <dbReference type="EMBL" id="MDL5376373.1"/>
    </source>
</evidence>
<accession>A0ABT7MME8</accession>
<feature type="domain" description="ENT" evidence="2">
    <location>
        <begin position="233"/>
        <end position="322"/>
    </location>
</feature>
<reference evidence="3 4" key="1">
    <citation type="submission" date="2023-06" db="EMBL/GenBank/DDBJ databases">
        <title>Influencing factors and mechanism of Cr(VI) reduction by facultative anaerobic Exiguobacterium sp. PY14.</title>
        <authorList>
            <person name="Zou L."/>
        </authorList>
    </citation>
    <scope>NUCLEOTIDE SEQUENCE [LARGE SCALE GENOMIC DNA]</scope>
    <source>
        <strain evidence="3 4">PY14</strain>
    </source>
</reference>
<protein>
    <recommendedName>
        <fullName evidence="2">ENT domain-containing protein</fullName>
    </recommendedName>
</protein>
<evidence type="ECO:0000256" key="1">
    <source>
        <dbReference type="SAM" id="Phobius"/>
    </source>
</evidence>
<dbReference type="InterPro" id="IPR005491">
    <property type="entry name" value="ENT_dom"/>
</dbReference>
<name>A0ABT7MME8_9BACL</name>
<evidence type="ECO:0000313" key="4">
    <source>
        <dbReference type="Proteomes" id="UP001230807"/>
    </source>
</evidence>
<dbReference type="RefSeq" id="WP_286038260.1">
    <property type="nucleotide sequence ID" value="NZ_CP183077.1"/>
</dbReference>
<dbReference type="Proteomes" id="UP001230807">
    <property type="component" value="Unassembled WGS sequence"/>
</dbReference>
<comment type="caution">
    <text evidence="3">The sequence shown here is derived from an EMBL/GenBank/DDBJ whole genome shotgun (WGS) entry which is preliminary data.</text>
</comment>
<feature type="transmembrane region" description="Helical" evidence="1">
    <location>
        <begin position="351"/>
        <end position="372"/>
    </location>
</feature>
<feature type="transmembrane region" description="Helical" evidence="1">
    <location>
        <begin position="315"/>
        <end position="339"/>
    </location>
</feature>
<dbReference type="PROSITE" id="PS51138">
    <property type="entry name" value="ENT"/>
    <property type="match status" value="1"/>
</dbReference>
<evidence type="ECO:0000259" key="2">
    <source>
        <dbReference type="PROSITE" id="PS51138"/>
    </source>
</evidence>
<keyword evidence="1" id="KW-1133">Transmembrane helix</keyword>
<keyword evidence="1" id="KW-0472">Membrane</keyword>
<keyword evidence="1" id="KW-0812">Transmembrane</keyword>
<keyword evidence="4" id="KW-1185">Reference proteome</keyword>
<gene>
    <name evidence="3" type="ORF">QR695_05075</name>
</gene>
<organism evidence="3 4">
    <name type="scientific">Exiguobacterium mexicanum</name>
    <dbReference type="NCBI Taxonomy" id="340146"/>
    <lineage>
        <taxon>Bacteria</taxon>
        <taxon>Bacillati</taxon>
        <taxon>Bacillota</taxon>
        <taxon>Bacilli</taxon>
        <taxon>Bacillales</taxon>
        <taxon>Bacillales Family XII. Incertae Sedis</taxon>
        <taxon>Exiguobacterium</taxon>
    </lineage>
</organism>
<proteinExistence type="predicted"/>
<sequence>MNINTYLKEYAHTLLGDGTHIAPSVPDKKLNGAIKNYAEDALPEHVVALYDSTLFKSGKEGMLFLGDRFYFKPLLEKPICVYYKDLQRVELDREVTYKNDKRKEKLHIVMHTEQYDYSLSDKLATYNVEGVVELLNGIAALKDKEDELVNVSQVTPLADLPETYKLTYLKVLANFTFVDDQQIDAQEYSELMSLVTRIHLSSDYRLQLRAYLSNPAEHAPTLTLIDELRDLSTTIDFSIVEKSLFKDLLYLFKLKRPLSAWFENKFLGELKEVLSISREEIELISSAIQSDEDILTFRKNDSEIAKSMKDLAAKAAAVGVPLTAIYLSGSVVGLSAAGLTSGLASLGMGGLLGFSSMFTGIGVLVVIGVGTYQGLKKITGMKDIENNKQREFMLQAIIRNTQQTLNCLLEDINEISSRLVVAIQHGNANSEKINELSNMLQMLTQSAQFSADKQVHSQKEQIITQLPPKLSTVRLDELTSKPTYQKLRDYVYACYTSQPIQLDDLTFSSEEELVLKETLTLEELEQLHESFQAIGYFEMSGGGLAEVTGGAKRLVKNVFGDK</sequence>